<dbReference type="AlphaFoldDB" id="D5X758"/>
<accession>D5X758</accession>
<evidence type="ECO:0000313" key="2">
    <source>
        <dbReference type="EMBL" id="ADG32567.1"/>
    </source>
</evidence>
<proteinExistence type="predicted"/>
<protein>
    <submittedName>
        <fullName evidence="2">Uncharacterized protein</fullName>
    </submittedName>
</protein>
<feature type="region of interest" description="Disordered" evidence="1">
    <location>
        <begin position="25"/>
        <end position="58"/>
    </location>
</feature>
<keyword evidence="2" id="KW-0614">Plasmid</keyword>
<geneLocation type="plasmid" evidence="2">
    <name>pTINT02</name>
</geneLocation>
<dbReference type="HOGENOM" id="CLU_2977851_0_0_4"/>
<organism evidence="2">
    <name type="scientific">Thiomonas intermedia (strain K12)</name>
    <name type="common">Thiobacillus intermedius</name>
    <dbReference type="NCBI Taxonomy" id="75379"/>
    <lineage>
        <taxon>Bacteria</taxon>
        <taxon>Pseudomonadati</taxon>
        <taxon>Pseudomonadota</taxon>
        <taxon>Betaproteobacteria</taxon>
        <taxon>Burkholderiales</taxon>
        <taxon>Thiomonas</taxon>
    </lineage>
</organism>
<reference evidence="2" key="1">
    <citation type="submission" date="2010-04" db="EMBL/GenBank/DDBJ databases">
        <title>Complete sequence of plasmid2 of Thiomonas intermedia K12.</title>
        <authorList>
            <consortium name="US DOE Joint Genome Institute"/>
            <person name="Lucas S."/>
            <person name="Copeland A."/>
            <person name="Lapidus A."/>
            <person name="Cheng J.-F."/>
            <person name="Bruce D."/>
            <person name="Goodwin L."/>
            <person name="Pitluck S."/>
            <person name="Davenport K."/>
            <person name="Detter J.C."/>
            <person name="Han C."/>
            <person name="Tapia R."/>
            <person name="Land M."/>
            <person name="Hauser L."/>
            <person name="Kyrpides N."/>
            <person name="Ovchinnikova G."/>
            <person name="Kerfeld C.A."/>
            <person name="Cannon G.C."/>
            <person name="Heinhorst S."/>
            <person name="Woyke T."/>
        </authorList>
    </citation>
    <scope>NUCLEOTIDE SEQUENCE [LARGE SCALE GENOMIC DNA]</scope>
    <source>
        <strain evidence="2">K12</strain>
        <plasmid evidence="2">pTINT02</plasmid>
    </source>
</reference>
<dbReference type="KEGG" id="tin:Tint_3247"/>
<dbReference type="EMBL" id="CP002023">
    <property type="protein sequence ID" value="ADG32567.1"/>
    <property type="molecule type" value="Genomic_DNA"/>
</dbReference>
<sequence>MSQGVEIDLDAALANALEKLVSQAERELLPPPAPVHQLHASSGTAGDAPGTSGSFGSF</sequence>
<gene>
    <name evidence="2" type="ORF">Tint_3247</name>
</gene>
<evidence type="ECO:0000256" key="1">
    <source>
        <dbReference type="SAM" id="MobiDB-lite"/>
    </source>
</evidence>
<name>D5X758_THIK1</name>